<proteinExistence type="predicted"/>
<reference evidence="2" key="1">
    <citation type="submission" date="2022-11" db="EMBL/GenBank/DDBJ databases">
        <authorList>
            <person name="Petersen C."/>
        </authorList>
    </citation>
    <scope>NUCLEOTIDE SEQUENCE</scope>
    <source>
        <strain evidence="2">IBT 16849</strain>
    </source>
</reference>
<feature type="compositionally biased region" description="Polar residues" evidence="1">
    <location>
        <begin position="8"/>
        <end position="17"/>
    </location>
</feature>
<accession>A0A9W9MRS0</accession>
<evidence type="ECO:0000313" key="2">
    <source>
        <dbReference type="EMBL" id="KAJ5206277.1"/>
    </source>
</evidence>
<feature type="compositionally biased region" description="Basic residues" evidence="1">
    <location>
        <begin position="258"/>
        <end position="273"/>
    </location>
</feature>
<feature type="region of interest" description="Disordered" evidence="1">
    <location>
        <begin position="1"/>
        <end position="22"/>
    </location>
</feature>
<reference evidence="2" key="2">
    <citation type="journal article" date="2023" name="IMA Fungus">
        <title>Comparative genomic study of the Penicillium genus elucidates a diverse pangenome and 15 lateral gene transfer events.</title>
        <authorList>
            <person name="Petersen C."/>
            <person name="Sorensen T."/>
            <person name="Nielsen M.R."/>
            <person name="Sondergaard T.E."/>
            <person name="Sorensen J.L."/>
            <person name="Fitzpatrick D.A."/>
            <person name="Frisvad J.C."/>
            <person name="Nielsen K.L."/>
        </authorList>
    </citation>
    <scope>NUCLEOTIDE SEQUENCE</scope>
    <source>
        <strain evidence="2">IBT 16849</strain>
    </source>
</reference>
<feature type="compositionally biased region" description="Low complexity" evidence="1">
    <location>
        <begin position="279"/>
        <end position="308"/>
    </location>
</feature>
<feature type="compositionally biased region" description="Pro residues" evidence="1">
    <location>
        <begin position="324"/>
        <end position="336"/>
    </location>
</feature>
<dbReference type="OrthoDB" id="4368450at2759"/>
<feature type="compositionally biased region" description="Basic and acidic residues" evidence="1">
    <location>
        <begin position="371"/>
        <end position="380"/>
    </location>
</feature>
<protein>
    <submittedName>
        <fullName evidence="2">Uncharacterized protein</fullName>
    </submittedName>
</protein>
<feature type="region of interest" description="Disordered" evidence="1">
    <location>
        <begin position="236"/>
        <end position="353"/>
    </location>
</feature>
<sequence>MEKGSEPNGANENTTTADEALPIKNGNEGIAAYYDRLRIQWYKSRRARRRLCKAGIKFTIPPLDSQSGEYSNCQFDRAAAETAAETVKRAAKRAAKRANRAARRAAERAAEQVPEAPAATNTSILTDTHPMNPEKGVIHEIEDEEMGYDDAVMNMGMAATITLVYREVSVNEEAARVLILPTHRNLFFSSSLIASHPTHLFINTATHLPHIIMENPPPAGKTPKKKKKRNRSFHHLLRDHGIDVPPVVQGVRDPALPPKRKRNQRRHGRKRAMKRELAADAVAANDNNEPPSSAASSDTAASSPRSNSPVPESSPVILRSHSPSPAPVSGPAPAPSPATSLSSSPKPAQARANLSRDWEVGLVGHILGSNPEDRKSRQEFRTLGAGHVY</sequence>
<dbReference type="EMBL" id="JAPQKP010000002">
    <property type="protein sequence ID" value="KAJ5206277.1"/>
    <property type="molecule type" value="Genomic_DNA"/>
</dbReference>
<feature type="compositionally biased region" description="Basic residues" evidence="1">
    <location>
        <begin position="222"/>
        <end position="231"/>
    </location>
</feature>
<dbReference type="Proteomes" id="UP001150879">
    <property type="component" value="Unassembled WGS sequence"/>
</dbReference>
<feature type="region of interest" description="Disordered" evidence="1">
    <location>
        <begin position="366"/>
        <end position="389"/>
    </location>
</feature>
<organism evidence="2 3">
    <name type="scientific">Penicillium cf. griseofulvum</name>
    <dbReference type="NCBI Taxonomy" id="2972120"/>
    <lineage>
        <taxon>Eukaryota</taxon>
        <taxon>Fungi</taxon>
        <taxon>Dikarya</taxon>
        <taxon>Ascomycota</taxon>
        <taxon>Pezizomycotina</taxon>
        <taxon>Eurotiomycetes</taxon>
        <taxon>Eurotiomycetidae</taxon>
        <taxon>Eurotiales</taxon>
        <taxon>Aspergillaceae</taxon>
        <taxon>Penicillium</taxon>
    </lineage>
</organism>
<gene>
    <name evidence="2" type="ORF">N7472_002725</name>
</gene>
<dbReference type="AlphaFoldDB" id="A0A9W9MRS0"/>
<feature type="compositionally biased region" description="Low complexity" evidence="1">
    <location>
        <begin position="337"/>
        <end position="348"/>
    </location>
</feature>
<comment type="caution">
    <text evidence="2">The sequence shown here is derived from an EMBL/GenBank/DDBJ whole genome shotgun (WGS) entry which is preliminary data.</text>
</comment>
<keyword evidence="3" id="KW-1185">Reference proteome</keyword>
<evidence type="ECO:0000313" key="3">
    <source>
        <dbReference type="Proteomes" id="UP001150879"/>
    </source>
</evidence>
<evidence type="ECO:0000256" key="1">
    <source>
        <dbReference type="SAM" id="MobiDB-lite"/>
    </source>
</evidence>
<name>A0A9W9MRS0_9EURO</name>
<feature type="region of interest" description="Disordered" evidence="1">
    <location>
        <begin position="212"/>
        <end position="231"/>
    </location>
</feature>